<accession>A0A8R1Z325</accession>
<dbReference type="AlphaFoldDB" id="A0A8R1Z325"/>
<dbReference type="InterPro" id="IPR001628">
    <property type="entry name" value="Znf_hrmn_rcpt"/>
</dbReference>
<organism evidence="12 13">
    <name type="scientific">Pristionchus pacificus</name>
    <name type="common">Parasitic nematode worm</name>
    <dbReference type="NCBI Taxonomy" id="54126"/>
    <lineage>
        <taxon>Eukaryota</taxon>
        <taxon>Metazoa</taxon>
        <taxon>Ecdysozoa</taxon>
        <taxon>Nematoda</taxon>
        <taxon>Chromadorea</taxon>
        <taxon>Rhabditida</taxon>
        <taxon>Rhabditina</taxon>
        <taxon>Diplogasteromorpha</taxon>
        <taxon>Diplogasteroidea</taxon>
        <taxon>Neodiplogasteridae</taxon>
        <taxon>Pristionchus</taxon>
    </lineage>
</organism>
<dbReference type="Proteomes" id="UP000005239">
    <property type="component" value="Unassembled WGS sequence"/>
</dbReference>
<evidence type="ECO:0000259" key="10">
    <source>
        <dbReference type="PROSITE" id="PS51030"/>
    </source>
</evidence>
<gene>
    <name evidence="12" type="primary">WBGene00280813</name>
</gene>
<evidence type="ECO:0000256" key="7">
    <source>
        <dbReference type="ARBA" id="ARBA00023170"/>
    </source>
</evidence>
<dbReference type="SMART" id="SM00399">
    <property type="entry name" value="ZnF_C4"/>
    <property type="match status" value="1"/>
</dbReference>
<keyword evidence="5" id="KW-0238">DNA-binding</keyword>
<evidence type="ECO:0000256" key="6">
    <source>
        <dbReference type="ARBA" id="ARBA00023163"/>
    </source>
</evidence>
<proteinExistence type="predicted"/>
<evidence type="ECO:0000313" key="13">
    <source>
        <dbReference type="Proteomes" id="UP000005239"/>
    </source>
</evidence>
<sequence length="592" mass="67435">MSSDRLSDELSTMTVADGQQADSTSNSDQIVHEITFIDHTSYFNYVSSVTDTPLLEKIKRAYCTLCLLRRACEINGFNHQEMSAHRRTGNMPLRPAKYSDIMPYANIVFVGIMDFAKSAFGNFTKIILQLPICLDGAYTSLKNFSDDSEFMVSYTTFVNGESLDGFFTGCNEEFEREEVIYKCLICETAIAHAHMGIDACRACGVFYRRSIKLRYVLSCICIDSPSSIGGKIATCRKCRFDRFNEIFERANAARIECHNDGNSSSPTYDEISKTPSVRDYSSLLSDECDCSGGYRALQSRFRHRRTLFRAITILYRPFQVVSTSEFCFNFTGSDTPLLDKMKNAYTTLCLVRKAGEMGALNHKVMHKQIRNDEMSFRPAKYSEMVPYTQILFIALMDFAKTMSADFSRMSTEDRHILVGSNFRLIQSLDGSYRANHNFPNDDTVMATYATYLSDESLRKFFDDCPSGVKKDEAIELYRKNMKLTIKNTKSEFANVNPSIDEFIALFGLALWNDYTTSLSGEMAKVIAKTREAILKELKTVYSRRGISEYAPRMGNLLCLLANEERVAEINNEHLVLYRLMNLFNESCEIEKF</sequence>
<evidence type="ECO:0000313" key="12">
    <source>
        <dbReference type="EnsemblMetazoa" id="PPA42444.1"/>
    </source>
</evidence>
<evidence type="ECO:0000256" key="5">
    <source>
        <dbReference type="ARBA" id="ARBA00023125"/>
    </source>
</evidence>
<dbReference type="GO" id="GO:0043565">
    <property type="term" value="F:sequence-specific DNA binding"/>
    <property type="evidence" value="ECO:0007669"/>
    <property type="project" value="InterPro"/>
</dbReference>
<dbReference type="Gene3D" id="3.30.50.10">
    <property type="entry name" value="Erythroid Transcription Factor GATA-1, subunit A"/>
    <property type="match status" value="1"/>
</dbReference>
<dbReference type="GO" id="GO:0005634">
    <property type="term" value="C:nucleus"/>
    <property type="evidence" value="ECO:0000318"/>
    <property type="project" value="GO_Central"/>
</dbReference>
<dbReference type="EnsemblMetazoa" id="PPA42444.1">
    <property type="protein sequence ID" value="PPA42444.1"/>
    <property type="gene ID" value="WBGene00280813"/>
</dbReference>
<keyword evidence="13" id="KW-1185">Reference proteome</keyword>
<keyword evidence="3" id="KW-0862">Zinc</keyword>
<dbReference type="Pfam" id="PF00104">
    <property type="entry name" value="Hormone_recep"/>
    <property type="match status" value="1"/>
</dbReference>
<reference evidence="13" key="1">
    <citation type="journal article" date="2008" name="Nat. Genet.">
        <title>The Pristionchus pacificus genome provides a unique perspective on nematode lifestyle and parasitism.</title>
        <authorList>
            <person name="Dieterich C."/>
            <person name="Clifton S.W."/>
            <person name="Schuster L.N."/>
            <person name="Chinwalla A."/>
            <person name="Delehaunty K."/>
            <person name="Dinkelacker I."/>
            <person name="Fulton L."/>
            <person name="Fulton R."/>
            <person name="Godfrey J."/>
            <person name="Minx P."/>
            <person name="Mitreva M."/>
            <person name="Roeseler W."/>
            <person name="Tian H."/>
            <person name="Witte H."/>
            <person name="Yang S.P."/>
            <person name="Wilson R.K."/>
            <person name="Sommer R.J."/>
        </authorList>
    </citation>
    <scope>NUCLEOTIDE SEQUENCE [LARGE SCALE GENOMIC DNA]</scope>
    <source>
        <strain evidence="13">PS312</strain>
    </source>
</reference>
<feature type="domain" description="NR LBD" evidence="11">
    <location>
        <begin position="333"/>
        <end position="592"/>
    </location>
</feature>
<evidence type="ECO:0008006" key="14">
    <source>
        <dbReference type="Google" id="ProtNLM"/>
    </source>
</evidence>
<feature type="domain" description="Nuclear receptor" evidence="10">
    <location>
        <begin position="180"/>
        <end position="255"/>
    </location>
</feature>
<evidence type="ECO:0000256" key="1">
    <source>
        <dbReference type="ARBA" id="ARBA00022723"/>
    </source>
</evidence>
<keyword evidence="2" id="KW-0863">Zinc-finger</keyword>
<keyword evidence="4" id="KW-0805">Transcription regulation</keyword>
<dbReference type="GO" id="GO:0008270">
    <property type="term" value="F:zinc ion binding"/>
    <property type="evidence" value="ECO:0007669"/>
    <property type="project" value="UniProtKB-KW"/>
</dbReference>
<dbReference type="PROSITE" id="PS51843">
    <property type="entry name" value="NR_LBD"/>
    <property type="match status" value="1"/>
</dbReference>
<dbReference type="GO" id="GO:0003700">
    <property type="term" value="F:DNA-binding transcription factor activity"/>
    <property type="evidence" value="ECO:0000318"/>
    <property type="project" value="GO_Central"/>
</dbReference>
<evidence type="ECO:0000256" key="8">
    <source>
        <dbReference type="ARBA" id="ARBA00023242"/>
    </source>
</evidence>
<evidence type="ECO:0000259" key="11">
    <source>
        <dbReference type="PROSITE" id="PS51843"/>
    </source>
</evidence>
<evidence type="ECO:0000256" key="3">
    <source>
        <dbReference type="ARBA" id="ARBA00022833"/>
    </source>
</evidence>
<dbReference type="SUPFAM" id="SSF48508">
    <property type="entry name" value="Nuclear receptor ligand-binding domain"/>
    <property type="match status" value="1"/>
</dbReference>
<reference evidence="12" key="2">
    <citation type="submission" date="2022-06" db="UniProtKB">
        <authorList>
            <consortium name="EnsemblMetazoa"/>
        </authorList>
    </citation>
    <scope>IDENTIFICATION</scope>
    <source>
        <strain evidence="12">PS312</strain>
    </source>
</reference>
<dbReference type="SMART" id="SM00430">
    <property type="entry name" value="HOLI"/>
    <property type="match status" value="1"/>
</dbReference>
<keyword evidence="1" id="KW-0479">Metal-binding</keyword>
<evidence type="ECO:0000256" key="4">
    <source>
        <dbReference type="ARBA" id="ARBA00023015"/>
    </source>
</evidence>
<dbReference type="InterPro" id="IPR035500">
    <property type="entry name" value="NHR-like_dom_sf"/>
</dbReference>
<dbReference type="InterPro" id="IPR013088">
    <property type="entry name" value="Znf_NHR/GATA"/>
</dbReference>
<dbReference type="PANTHER" id="PTHR46011:SF6">
    <property type="entry name" value="HIGH ZINC ACTIVATED NUCLEAR RECEPTOR PROTEIN"/>
    <property type="match status" value="1"/>
</dbReference>
<dbReference type="Pfam" id="PF00105">
    <property type="entry name" value="zf-C4"/>
    <property type="match status" value="1"/>
</dbReference>
<dbReference type="PANTHER" id="PTHR46011">
    <property type="entry name" value="NUCLEAR HORMONE RECEPTOR FAMILY MEMBER NHR-86-RELATED"/>
    <property type="match status" value="1"/>
</dbReference>
<evidence type="ECO:0000256" key="9">
    <source>
        <dbReference type="SAM" id="MobiDB-lite"/>
    </source>
</evidence>
<keyword evidence="8" id="KW-0539">Nucleus</keyword>
<dbReference type="SUPFAM" id="SSF57716">
    <property type="entry name" value="Glucocorticoid receptor-like (DNA-binding domain)"/>
    <property type="match status" value="1"/>
</dbReference>
<feature type="region of interest" description="Disordered" evidence="9">
    <location>
        <begin position="1"/>
        <end position="26"/>
    </location>
</feature>
<protein>
    <recommendedName>
        <fullName evidence="14">Nuclear receptor</fullName>
    </recommendedName>
</protein>
<keyword evidence="7" id="KW-0675">Receptor</keyword>
<name>A0A8R1Z325_PRIPA</name>
<evidence type="ECO:0000256" key="2">
    <source>
        <dbReference type="ARBA" id="ARBA00022771"/>
    </source>
</evidence>
<keyword evidence="6" id="KW-0804">Transcription</keyword>
<dbReference type="Gene3D" id="1.10.565.10">
    <property type="entry name" value="Retinoid X Receptor"/>
    <property type="match status" value="1"/>
</dbReference>
<dbReference type="PROSITE" id="PS51030">
    <property type="entry name" value="NUCLEAR_REC_DBD_2"/>
    <property type="match status" value="1"/>
</dbReference>
<dbReference type="InterPro" id="IPR000536">
    <property type="entry name" value="Nucl_hrmn_rcpt_lig-bd"/>
</dbReference>